<gene>
    <name evidence="2" type="ordered locus">MCP_1047</name>
</gene>
<evidence type="ECO:0000256" key="1">
    <source>
        <dbReference type="SAM" id="Phobius"/>
    </source>
</evidence>
<dbReference type="GeneID" id="8681060"/>
<evidence type="ECO:0000313" key="2">
    <source>
        <dbReference type="EMBL" id="BAI61119.1"/>
    </source>
</evidence>
<feature type="transmembrane region" description="Helical" evidence="1">
    <location>
        <begin position="117"/>
        <end position="136"/>
    </location>
</feature>
<dbReference type="AlphaFoldDB" id="D1YXE7"/>
<evidence type="ECO:0008006" key="4">
    <source>
        <dbReference type="Google" id="ProtNLM"/>
    </source>
</evidence>
<dbReference type="KEGG" id="mpd:MCP_1047"/>
<dbReference type="InParanoid" id="D1YXE7"/>
<feature type="transmembrane region" description="Helical" evidence="1">
    <location>
        <begin position="50"/>
        <end position="71"/>
    </location>
</feature>
<dbReference type="STRING" id="304371.MCP_1047"/>
<name>D1YXE7_METPS</name>
<sequence length="145" mass="15385">MKTSSLLFGSSIAFYVIYDIISTLAAFNYLGTFEYEKSAILKASFDAAGVWGFIAIKLIFSVIALYLAYLLIEHFRKFRGVGLGILAGASLAGLFVGTSNLNIVFNGSSFWLMGLDSGTVAAIMIVGCAIGGFLLMPADRPASTA</sequence>
<organism evidence="2 3">
    <name type="scientific">Methanocella paludicola (strain DSM 17711 / JCM 13418 / NBRC 101707 / SANAE)</name>
    <dbReference type="NCBI Taxonomy" id="304371"/>
    <lineage>
        <taxon>Archaea</taxon>
        <taxon>Methanobacteriati</taxon>
        <taxon>Methanobacteriota</taxon>
        <taxon>Stenosarchaea group</taxon>
        <taxon>Methanomicrobia</taxon>
        <taxon>Methanocellales</taxon>
        <taxon>Methanocellaceae</taxon>
        <taxon>Methanocella</taxon>
    </lineage>
</organism>
<keyword evidence="1" id="KW-1133">Transmembrane helix</keyword>
<proteinExistence type="predicted"/>
<reference evidence="2 3" key="1">
    <citation type="journal article" date="2007" name="Appl. Environ. Microbiol.">
        <title>Isolation of key methanogens for global methane emission from rice paddy fields: a novel isolate affiliated with the clone cluster rice cluster I.</title>
        <authorList>
            <person name="Sakai S."/>
            <person name="Imachi H."/>
            <person name="Sekiguchi Y."/>
            <person name="Ohashi A."/>
            <person name="Harada H."/>
            <person name="Kamagata Y."/>
        </authorList>
    </citation>
    <scope>NUCLEOTIDE SEQUENCE [LARGE SCALE GENOMIC DNA]</scope>
    <source>
        <strain evidence="3">DSM 17711 / JCM 13418 / NBRC 101707 / SANAE</strain>
    </source>
</reference>
<keyword evidence="3" id="KW-1185">Reference proteome</keyword>
<keyword evidence="1" id="KW-0472">Membrane</keyword>
<keyword evidence="1" id="KW-0812">Transmembrane</keyword>
<dbReference type="OrthoDB" id="147409at2157"/>
<dbReference type="RefSeq" id="WP_012899798.1">
    <property type="nucleotide sequence ID" value="NC_013665.1"/>
</dbReference>
<feature type="transmembrane region" description="Helical" evidence="1">
    <location>
        <begin position="83"/>
        <end position="105"/>
    </location>
</feature>
<dbReference type="Proteomes" id="UP000001882">
    <property type="component" value="Chromosome"/>
</dbReference>
<dbReference type="eggNOG" id="arCOG11708">
    <property type="taxonomic scope" value="Archaea"/>
</dbReference>
<protein>
    <recommendedName>
        <fullName evidence="4">DUF5658 domain-containing protein</fullName>
    </recommendedName>
</protein>
<reference evidence="2 3" key="2">
    <citation type="journal article" date="2008" name="Int. J. Syst. Evol. Microbiol.">
        <title>Methanocella paludicola gen. nov., sp. nov., a methane-producing archaeon, the first isolate of the lineage 'Rice Cluster I', and proposal of the new archaeal order Methanocellales ord. nov.</title>
        <authorList>
            <person name="Sakai S."/>
            <person name="Imachi H."/>
            <person name="Hanada S."/>
            <person name="Ohashi A."/>
            <person name="Harada H."/>
            <person name="Kamagata Y."/>
        </authorList>
    </citation>
    <scope>NUCLEOTIDE SEQUENCE [LARGE SCALE GENOMIC DNA]</scope>
    <source>
        <strain evidence="3">DSM 17711 / JCM 13418 / NBRC 101707 / SANAE</strain>
    </source>
</reference>
<dbReference type="EMBL" id="AP011532">
    <property type="protein sequence ID" value="BAI61119.1"/>
    <property type="molecule type" value="Genomic_DNA"/>
</dbReference>
<reference evidence="3" key="3">
    <citation type="journal article" date="2011" name="PLoS ONE">
        <title>Genome sequence of a mesophilic hydrogenotrophic methanogen Methanocella paludicola, the first cultivated representative of the order Methanocellales.</title>
        <authorList>
            <person name="Sakai S."/>
            <person name="Takaki Y."/>
            <person name="Shimamura S."/>
            <person name="Sekine M."/>
            <person name="Tajima T."/>
            <person name="Kosugi H."/>
            <person name="Ichikawa N."/>
            <person name="Tasumi E."/>
            <person name="Hiraki A.T."/>
            <person name="Shimizu A."/>
            <person name="Kato Y."/>
            <person name="Nishiko R."/>
            <person name="Mori K."/>
            <person name="Fujita N."/>
            <person name="Imachi H."/>
            <person name="Takai K."/>
        </authorList>
    </citation>
    <scope>NUCLEOTIDE SEQUENCE [LARGE SCALE GENOMIC DNA]</scope>
    <source>
        <strain evidence="3">DSM 17711 / JCM 13418 / NBRC 101707 / SANAE</strain>
    </source>
</reference>
<accession>D1YXE7</accession>
<evidence type="ECO:0000313" key="3">
    <source>
        <dbReference type="Proteomes" id="UP000001882"/>
    </source>
</evidence>
<feature type="transmembrane region" description="Helical" evidence="1">
    <location>
        <begin position="12"/>
        <end position="30"/>
    </location>
</feature>